<accession>A0A0A9HT20</accession>
<name>A0A0A9HT20_ARUDO</name>
<organism evidence="1">
    <name type="scientific">Arundo donax</name>
    <name type="common">Giant reed</name>
    <name type="synonym">Donax arundinaceus</name>
    <dbReference type="NCBI Taxonomy" id="35708"/>
    <lineage>
        <taxon>Eukaryota</taxon>
        <taxon>Viridiplantae</taxon>
        <taxon>Streptophyta</taxon>
        <taxon>Embryophyta</taxon>
        <taxon>Tracheophyta</taxon>
        <taxon>Spermatophyta</taxon>
        <taxon>Magnoliopsida</taxon>
        <taxon>Liliopsida</taxon>
        <taxon>Poales</taxon>
        <taxon>Poaceae</taxon>
        <taxon>PACMAD clade</taxon>
        <taxon>Arundinoideae</taxon>
        <taxon>Arundineae</taxon>
        <taxon>Arundo</taxon>
    </lineage>
</organism>
<reference evidence="1" key="1">
    <citation type="submission" date="2014-09" db="EMBL/GenBank/DDBJ databases">
        <authorList>
            <person name="Magalhaes I.L.F."/>
            <person name="Oliveira U."/>
            <person name="Santos F.R."/>
            <person name="Vidigal T.H.D.A."/>
            <person name="Brescovit A.D."/>
            <person name="Santos A.J."/>
        </authorList>
    </citation>
    <scope>NUCLEOTIDE SEQUENCE</scope>
    <source>
        <tissue evidence="1">Shoot tissue taken approximately 20 cm above the soil surface</tissue>
    </source>
</reference>
<evidence type="ECO:0000313" key="1">
    <source>
        <dbReference type="EMBL" id="JAE38974.1"/>
    </source>
</evidence>
<proteinExistence type="predicted"/>
<dbReference type="EMBL" id="GBRH01158922">
    <property type="protein sequence ID" value="JAE38974.1"/>
    <property type="molecule type" value="Transcribed_RNA"/>
</dbReference>
<reference evidence="1" key="2">
    <citation type="journal article" date="2015" name="Data Brief">
        <title>Shoot transcriptome of the giant reed, Arundo donax.</title>
        <authorList>
            <person name="Barrero R.A."/>
            <person name="Guerrero F.D."/>
            <person name="Moolhuijzen P."/>
            <person name="Goolsby J.A."/>
            <person name="Tidwell J."/>
            <person name="Bellgard S.E."/>
            <person name="Bellgard M.I."/>
        </authorList>
    </citation>
    <scope>NUCLEOTIDE SEQUENCE</scope>
    <source>
        <tissue evidence="1">Shoot tissue taken approximately 20 cm above the soil surface</tissue>
    </source>
</reference>
<sequence length="15" mass="1891">MSTRWKFIDSEWACM</sequence>
<protein>
    <submittedName>
        <fullName evidence="1">Uncharacterized protein</fullName>
    </submittedName>
</protein>